<feature type="transmembrane region" description="Helical" evidence="2">
    <location>
        <begin position="52"/>
        <end position="71"/>
    </location>
</feature>
<dbReference type="InterPro" id="IPR002656">
    <property type="entry name" value="Acyl_transf_3_dom"/>
</dbReference>
<evidence type="ECO:0000256" key="1">
    <source>
        <dbReference type="SAM" id="MobiDB-lite"/>
    </source>
</evidence>
<keyword evidence="4" id="KW-1185">Reference proteome</keyword>
<protein>
    <submittedName>
        <fullName evidence="3">Acyltransferase family protein</fullName>
    </submittedName>
</protein>
<accession>A0A221W6A6</accession>
<dbReference type="AlphaFoldDB" id="A0A221W6A6"/>
<dbReference type="EMBL" id="CP022521">
    <property type="protein sequence ID" value="ASO21418.1"/>
    <property type="molecule type" value="Genomic_DNA"/>
</dbReference>
<dbReference type="Proteomes" id="UP000204221">
    <property type="component" value="Chromosome"/>
</dbReference>
<evidence type="ECO:0000313" key="3">
    <source>
        <dbReference type="EMBL" id="ASO21418.1"/>
    </source>
</evidence>
<dbReference type="Pfam" id="PF01757">
    <property type="entry name" value="Acyl_transf_3"/>
    <property type="match status" value="1"/>
</dbReference>
<evidence type="ECO:0000256" key="2">
    <source>
        <dbReference type="SAM" id="Phobius"/>
    </source>
</evidence>
<keyword evidence="2" id="KW-0472">Membrane</keyword>
<feature type="transmembrane region" description="Helical" evidence="2">
    <location>
        <begin position="153"/>
        <end position="174"/>
    </location>
</feature>
<organism evidence="3 4">
    <name type="scientific">Actinoalloteichus hoggarensis</name>
    <dbReference type="NCBI Taxonomy" id="1470176"/>
    <lineage>
        <taxon>Bacteria</taxon>
        <taxon>Bacillati</taxon>
        <taxon>Actinomycetota</taxon>
        <taxon>Actinomycetes</taxon>
        <taxon>Pseudonocardiales</taxon>
        <taxon>Pseudonocardiaceae</taxon>
        <taxon>Actinoalloteichus</taxon>
    </lineage>
</organism>
<keyword evidence="3" id="KW-0012">Acyltransferase</keyword>
<feature type="transmembrane region" description="Helical" evidence="2">
    <location>
        <begin position="211"/>
        <end position="233"/>
    </location>
</feature>
<feature type="transmembrane region" description="Helical" evidence="2">
    <location>
        <begin position="253"/>
        <end position="273"/>
    </location>
</feature>
<gene>
    <name evidence="3" type="ORF">AHOG_18965</name>
</gene>
<feature type="transmembrane region" description="Helical" evidence="2">
    <location>
        <begin position="12"/>
        <end position="32"/>
    </location>
</feature>
<evidence type="ECO:0000313" key="4">
    <source>
        <dbReference type="Proteomes" id="UP000204221"/>
    </source>
</evidence>
<feature type="transmembrane region" description="Helical" evidence="2">
    <location>
        <begin position="294"/>
        <end position="314"/>
    </location>
</feature>
<feature type="region of interest" description="Disordered" evidence="1">
    <location>
        <begin position="361"/>
        <end position="400"/>
    </location>
</feature>
<dbReference type="RefSeq" id="WP_093942568.1">
    <property type="nucleotide sequence ID" value="NZ_CP022521.1"/>
</dbReference>
<feature type="transmembrane region" description="Helical" evidence="2">
    <location>
        <begin position="122"/>
        <end position="141"/>
    </location>
</feature>
<proteinExistence type="predicted"/>
<dbReference type="KEGG" id="ahg:AHOG_18965"/>
<name>A0A221W6A6_9PSEU</name>
<reference evidence="3 4" key="1">
    <citation type="submission" date="2017-07" db="EMBL/GenBank/DDBJ databases">
        <title>Complete genome sequence of Actinoalloteichus hoggarensis DSM 45943, type strain of Actinoalloteichus hoggarensis.</title>
        <authorList>
            <person name="Ruckert C."/>
            <person name="Nouioui I."/>
            <person name="Willmese J."/>
            <person name="van Wezel G."/>
            <person name="Klenk H.-P."/>
            <person name="Kalinowski J."/>
            <person name="Zotchev S.B."/>
        </authorList>
    </citation>
    <scope>NUCLEOTIDE SEQUENCE [LARGE SCALE GENOMIC DNA]</scope>
    <source>
        <strain evidence="3 4">DSM 45943</strain>
    </source>
</reference>
<sequence length="400" mass="41888">MTARTRDPLIDLLRAAAVCGVVIGHWMVTPLTPGQDGLIASSPLATQPQLTPLSWVFQTLGLLFFVSGHAASAGRHQPSAGADWWRRVRRFAPPVAALCGAWAVVLAVLAVRGLPQQTVATVAQLVVTPLWFLGVLLLLLAGTPLMRRLDDRFGAAAALLPAALALSGEAVAAISDSGLAQAVGLTTAVTVWWVPWQLGTASAAGRRPGRLAGAALIMVGVLGMIAAVTAFGYPAPAVGVPGAERSNLAPPSPVVLALAVAQIGLVLVLWPRLRRIAAHPITGRVVALVDRHALGVLLLHQSALIVVSLVAARAGVVPGLHTDSGGPGWPLLRLVWLPVFALVLLILLRVAALAAPTTRAGRDDASVRRRPRRARESTRDRAETEPDRGPENTKRTATLE</sequence>
<feature type="transmembrane region" description="Helical" evidence="2">
    <location>
        <begin position="91"/>
        <end position="110"/>
    </location>
</feature>
<dbReference type="OrthoDB" id="8206682at2"/>
<feature type="transmembrane region" description="Helical" evidence="2">
    <location>
        <begin position="334"/>
        <end position="355"/>
    </location>
</feature>
<feature type="compositionally biased region" description="Basic and acidic residues" evidence="1">
    <location>
        <begin position="374"/>
        <end position="394"/>
    </location>
</feature>
<dbReference type="GO" id="GO:0016747">
    <property type="term" value="F:acyltransferase activity, transferring groups other than amino-acyl groups"/>
    <property type="evidence" value="ECO:0007669"/>
    <property type="project" value="InterPro"/>
</dbReference>
<keyword evidence="2" id="KW-0812">Transmembrane</keyword>
<keyword evidence="2" id="KW-1133">Transmembrane helix</keyword>
<keyword evidence="3" id="KW-0808">Transferase</keyword>
<feature type="transmembrane region" description="Helical" evidence="2">
    <location>
        <begin position="180"/>
        <end position="199"/>
    </location>
</feature>